<dbReference type="EMBL" id="VSIX01000033">
    <property type="protein sequence ID" value="TYB31489.1"/>
    <property type="molecule type" value="Genomic_DNA"/>
</dbReference>
<dbReference type="InterPro" id="IPR015927">
    <property type="entry name" value="Peptidase_S24_S26A/B/C"/>
</dbReference>
<keyword evidence="2" id="KW-0227">DNA damage</keyword>
<dbReference type="Proteomes" id="UP000324143">
    <property type="component" value="Unassembled WGS sequence"/>
</dbReference>
<dbReference type="GO" id="GO:0006355">
    <property type="term" value="P:regulation of DNA-templated transcription"/>
    <property type="evidence" value="ECO:0007669"/>
    <property type="project" value="InterPro"/>
</dbReference>
<dbReference type="NCBIfam" id="NF007621">
    <property type="entry name" value="PRK10276.1"/>
    <property type="match status" value="1"/>
</dbReference>
<keyword evidence="9" id="KW-0808">Transferase</keyword>
<evidence type="ECO:0000256" key="2">
    <source>
        <dbReference type="ARBA" id="ARBA00022763"/>
    </source>
</evidence>
<dbReference type="CDD" id="cd06529">
    <property type="entry name" value="S24_LexA-like"/>
    <property type="match status" value="1"/>
</dbReference>
<dbReference type="GO" id="GO:0006281">
    <property type="term" value="P:DNA repair"/>
    <property type="evidence" value="ECO:0007669"/>
    <property type="project" value="UniProtKB-KW"/>
</dbReference>
<dbReference type="SUPFAM" id="SSF51306">
    <property type="entry name" value="LexA/Signal peptidase"/>
    <property type="match status" value="1"/>
</dbReference>
<dbReference type="Gene3D" id="2.10.109.10">
    <property type="entry name" value="Umud Fragment, subunit A"/>
    <property type="match status" value="1"/>
</dbReference>
<comment type="similarity">
    <text evidence="1 7">Belongs to the peptidase S24 family.</text>
</comment>
<keyword evidence="5" id="KW-0234">DNA repair</keyword>
<reference evidence="9" key="1">
    <citation type="submission" date="2019-08" db="EMBL/GenBank/DDBJ databases">
        <title>Genomic characterization of a novel candidate phylum (ARYD3) from a high temperature, high salinity tertiary oil reservoir in north central Oklahoma, USA.</title>
        <authorList>
            <person name="Youssef N.H."/>
            <person name="Yadav A."/>
            <person name="Elshahed M.S."/>
        </authorList>
    </citation>
    <scope>NUCLEOTIDE SEQUENCE [LARGE SCALE GENOMIC DNA]</scope>
    <source>
        <strain evidence="9">ARYD3</strain>
    </source>
</reference>
<dbReference type="Pfam" id="PF00717">
    <property type="entry name" value="Peptidase_S24"/>
    <property type="match status" value="1"/>
</dbReference>
<dbReference type="InterPro" id="IPR036286">
    <property type="entry name" value="LexA/Signal_pep-like_sf"/>
</dbReference>
<dbReference type="GO" id="GO:0003887">
    <property type="term" value="F:DNA-directed DNA polymerase activity"/>
    <property type="evidence" value="ECO:0007669"/>
    <property type="project" value="UniProtKB-EC"/>
</dbReference>
<sequence length="144" mass="16337">MSEKNVSEIYIPRKGKKKKLPFFVTSISAGFPSPADDYIDKKLDLNEYLIKNPSSTFYVRVEGDSMIDAGIHSKDILIVDRSLEPKNKKIILAILNGEFTVKRLIKKGKTIALKAENPKYPNIKVKNDMDFQVWGIVTTVIHKV</sequence>
<dbReference type="GO" id="GO:0009432">
    <property type="term" value="P:SOS response"/>
    <property type="evidence" value="ECO:0007669"/>
    <property type="project" value="UniProtKB-KW"/>
</dbReference>
<keyword evidence="6" id="KW-0742">SOS response</keyword>
<dbReference type="GO" id="GO:0016787">
    <property type="term" value="F:hydrolase activity"/>
    <property type="evidence" value="ECO:0007669"/>
    <property type="project" value="UniProtKB-KW"/>
</dbReference>
<organism evidence="9 10">
    <name type="scientific">Candidatus Mcinerneyibacterium aminivorans</name>
    <dbReference type="NCBI Taxonomy" id="2703815"/>
    <lineage>
        <taxon>Bacteria</taxon>
        <taxon>Candidatus Macinerneyibacteriota</taxon>
        <taxon>Candidatus Mcinerneyibacteria</taxon>
        <taxon>Candidatus Mcinerneyibacteriales</taxon>
        <taxon>Candidatus Mcinerneyibacteriaceae</taxon>
        <taxon>Candidatus Mcinerneyibacterium</taxon>
    </lineage>
</organism>
<evidence type="ECO:0000259" key="8">
    <source>
        <dbReference type="Pfam" id="PF00717"/>
    </source>
</evidence>
<evidence type="ECO:0000313" key="9">
    <source>
        <dbReference type="EMBL" id="TYB31489.1"/>
    </source>
</evidence>
<dbReference type="InterPro" id="IPR006197">
    <property type="entry name" value="Peptidase_S24_LexA"/>
</dbReference>
<dbReference type="AlphaFoldDB" id="A0A5D0MLP4"/>
<comment type="caution">
    <text evidence="9">The sequence shown here is derived from an EMBL/GenBank/DDBJ whole genome shotgun (WGS) entry which is preliminary data.</text>
</comment>
<evidence type="ECO:0000256" key="4">
    <source>
        <dbReference type="ARBA" id="ARBA00022813"/>
    </source>
</evidence>
<dbReference type="GO" id="GO:0003677">
    <property type="term" value="F:DNA binding"/>
    <property type="evidence" value="ECO:0007669"/>
    <property type="project" value="InterPro"/>
</dbReference>
<accession>A0A5D0MLP4</accession>
<dbReference type="InterPro" id="IPR050077">
    <property type="entry name" value="LexA_repressor"/>
</dbReference>
<name>A0A5D0MLP4_9BACT</name>
<evidence type="ECO:0000256" key="7">
    <source>
        <dbReference type="RuleBase" id="RU003991"/>
    </source>
</evidence>
<dbReference type="EC" id="2.7.7.7" evidence="9"/>
<dbReference type="PANTHER" id="PTHR33516">
    <property type="entry name" value="LEXA REPRESSOR"/>
    <property type="match status" value="1"/>
</dbReference>
<evidence type="ECO:0000313" key="10">
    <source>
        <dbReference type="Proteomes" id="UP000324143"/>
    </source>
</evidence>
<protein>
    <submittedName>
        <fullName evidence="9">Translesion error-prone DNA polymerase V autoproteolytic subunit</fullName>
        <ecNumber evidence="9">2.7.7.7</ecNumber>
    </submittedName>
</protein>
<keyword evidence="3 7" id="KW-0378">Hydrolase</keyword>
<proteinExistence type="inferred from homology"/>
<evidence type="ECO:0000256" key="5">
    <source>
        <dbReference type="ARBA" id="ARBA00023204"/>
    </source>
</evidence>
<keyword evidence="10" id="KW-1185">Reference proteome</keyword>
<evidence type="ECO:0000256" key="3">
    <source>
        <dbReference type="ARBA" id="ARBA00022801"/>
    </source>
</evidence>
<evidence type="ECO:0000256" key="1">
    <source>
        <dbReference type="ARBA" id="ARBA00007484"/>
    </source>
</evidence>
<keyword evidence="9" id="KW-0548">Nucleotidyltransferase</keyword>
<keyword evidence="4 7" id="KW-0068">Autocatalytic cleavage</keyword>
<gene>
    <name evidence="9" type="primary">umuD</name>
    <name evidence="9" type="ORF">FXF47_04005</name>
</gene>
<dbReference type="PANTHER" id="PTHR33516:SF2">
    <property type="entry name" value="LEXA REPRESSOR-RELATED"/>
    <property type="match status" value="1"/>
</dbReference>
<dbReference type="PRINTS" id="PR00726">
    <property type="entry name" value="LEXASERPTASE"/>
</dbReference>
<evidence type="ECO:0000256" key="6">
    <source>
        <dbReference type="ARBA" id="ARBA00023236"/>
    </source>
</evidence>
<feature type="domain" description="Peptidase S24/S26A/S26B/S26C" evidence="8">
    <location>
        <begin position="23"/>
        <end position="137"/>
    </location>
</feature>
<dbReference type="InterPro" id="IPR039418">
    <property type="entry name" value="LexA-like"/>
</dbReference>